<feature type="non-terminal residue" evidence="1">
    <location>
        <position position="47"/>
    </location>
</feature>
<protein>
    <submittedName>
        <fullName evidence="1">Uncharacterized protein</fullName>
    </submittedName>
</protein>
<dbReference type="AlphaFoldDB" id="X1TCQ6"/>
<accession>X1TCQ6</accession>
<proteinExistence type="predicted"/>
<organism evidence="1">
    <name type="scientific">marine sediment metagenome</name>
    <dbReference type="NCBI Taxonomy" id="412755"/>
    <lineage>
        <taxon>unclassified sequences</taxon>
        <taxon>metagenomes</taxon>
        <taxon>ecological metagenomes</taxon>
    </lineage>
</organism>
<sequence>MVESIVRFGVFDFGGQGKTIILGTTASEDHVIKWQPLYQCFILTENA</sequence>
<reference evidence="1" key="1">
    <citation type="journal article" date="2014" name="Front. Microbiol.">
        <title>High frequency of phylogenetically diverse reductive dehalogenase-homologous genes in deep subseafloor sedimentary metagenomes.</title>
        <authorList>
            <person name="Kawai M."/>
            <person name="Futagami T."/>
            <person name="Toyoda A."/>
            <person name="Takaki Y."/>
            <person name="Nishi S."/>
            <person name="Hori S."/>
            <person name="Arai W."/>
            <person name="Tsubouchi T."/>
            <person name="Morono Y."/>
            <person name="Uchiyama I."/>
            <person name="Ito T."/>
            <person name="Fujiyama A."/>
            <person name="Inagaki F."/>
            <person name="Takami H."/>
        </authorList>
    </citation>
    <scope>NUCLEOTIDE SEQUENCE</scope>
    <source>
        <strain evidence="1">Expedition CK06-06</strain>
    </source>
</reference>
<evidence type="ECO:0000313" key="1">
    <source>
        <dbReference type="EMBL" id="GAJ03093.1"/>
    </source>
</evidence>
<gene>
    <name evidence="1" type="ORF">S12H4_51714</name>
</gene>
<comment type="caution">
    <text evidence="1">The sequence shown here is derived from an EMBL/GenBank/DDBJ whole genome shotgun (WGS) entry which is preliminary data.</text>
</comment>
<name>X1TCQ6_9ZZZZ</name>
<dbReference type="EMBL" id="BARW01032716">
    <property type="protein sequence ID" value="GAJ03093.1"/>
    <property type="molecule type" value="Genomic_DNA"/>
</dbReference>